<protein>
    <submittedName>
        <fullName evidence="2">Uncharacterized protein</fullName>
    </submittedName>
</protein>
<proteinExistence type="predicted"/>
<dbReference type="EMBL" id="JALBUR010000042">
    <property type="protein sequence ID" value="MDX8420502.1"/>
    <property type="molecule type" value="Genomic_DNA"/>
</dbReference>
<reference evidence="2 3" key="1">
    <citation type="submission" date="2022-03" db="EMBL/GenBank/DDBJ databases">
        <title>Novel taxa within the pig intestine.</title>
        <authorList>
            <person name="Wylensek D."/>
            <person name="Bishof K."/>
            <person name="Afrizal A."/>
            <person name="Clavel T."/>
        </authorList>
    </citation>
    <scope>NUCLEOTIDE SEQUENCE [LARGE SCALE GENOMIC DNA]</scope>
    <source>
        <strain evidence="2 3">CLA-KB-P133</strain>
    </source>
</reference>
<comment type="caution">
    <text evidence="2">The sequence shown here is derived from an EMBL/GenBank/DDBJ whole genome shotgun (WGS) entry which is preliminary data.</text>
</comment>
<dbReference type="PROSITE" id="PS51257">
    <property type="entry name" value="PROKAR_LIPOPROTEIN"/>
    <property type="match status" value="1"/>
</dbReference>
<accession>A0AB35U797</accession>
<evidence type="ECO:0000313" key="3">
    <source>
        <dbReference type="Proteomes" id="UP001286174"/>
    </source>
</evidence>
<sequence length="308" mass="34085">MRIDNKILLVMMAAVLSGCSLFSSSVQTAVPPEANTWTPLPPSGTAERVISQDGFQVAEGQVMFDYGDITIASLQYGYSPTDGVGFYYSIHNDSDQEFLLSSDYITVNGYSYYNPPDDTFQYSVKAHSDDRNKLILDTDLLSAFGIHEICSIGGQFTIYDPDTQAVLYIGDSFLVKTDHFDDMQQPDLSSFELVYEDDKVRISIKPSKTFFTEGIPIIIKNKTDMTLLFSPIQMQVNDADVLVTGGLTEVPSGGQGIGLVKPYRDSLAEEDIGNYEDLQKVTLSFGASQPNSQNVELSTPQLEIPFYR</sequence>
<organism evidence="2 3">
    <name type="scientific">Grylomicrobium aquisgranensis</name>
    <dbReference type="NCBI Taxonomy" id="2926318"/>
    <lineage>
        <taxon>Bacteria</taxon>
        <taxon>Bacillati</taxon>
        <taxon>Bacillota</taxon>
        <taxon>Erysipelotrichia</taxon>
        <taxon>Erysipelotrichales</taxon>
        <taxon>Erysipelotrichaceae</taxon>
        <taxon>Grylomicrobium</taxon>
    </lineage>
</organism>
<keyword evidence="1" id="KW-0732">Signal</keyword>
<feature type="chain" id="PRO_5044251184" evidence="1">
    <location>
        <begin position="29"/>
        <end position="308"/>
    </location>
</feature>
<name>A0AB35U797_9FIRM</name>
<feature type="signal peptide" evidence="1">
    <location>
        <begin position="1"/>
        <end position="28"/>
    </location>
</feature>
<evidence type="ECO:0000313" key="2">
    <source>
        <dbReference type="EMBL" id="MDX8420502.1"/>
    </source>
</evidence>
<dbReference type="AlphaFoldDB" id="A0AB35U797"/>
<dbReference type="RefSeq" id="WP_370596631.1">
    <property type="nucleotide sequence ID" value="NZ_JALBUR010000042.1"/>
</dbReference>
<dbReference type="Proteomes" id="UP001286174">
    <property type="component" value="Unassembled WGS sequence"/>
</dbReference>
<evidence type="ECO:0000256" key="1">
    <source>
        <dbReference type="SAM" id="SignalP"/>
    </source>
</evidence>
<keyword evidence="3" id="KW-1185">Reference proteome</keyword>
<gene>
    <name evidence="2" type="ORF">MOZ60_10435</name>
</gene>